<evidence type="ECO:0000313" key="2">
    <source>
        <dbReference type="Proteomes" id="UP000604391"/>
    </source>
</evidence>
<dbReference type="EMBL" id="DVAD01000007">
    <property type="protein sequence ID" value="HIJ99486.1"/>
    <property type="molecule type" value="Genomic_DNA"/>
</dbReference>
<name>A0A832V1U6_9ARCH</name>
<dbReference type="AlphaFoldDB" id="A0A832V1U6"/>
<accession>A0A832V1U6</accession>
<proteinExistence type="predicted"/>
<gene>
    <name evidence="1" type="ORF">H1011_01520</name>
</gene>
<reference evidence="1 2" key="1">
    <citation type="journal article" name="Nat. Commun.">
        <title>Undinarchaeota illuminate DPANN phylogeny and the impact of gene transfer on archaeal evolution.</title>
        <authorList>
            <person name="Dombrowski N."/>
            <person name="Williams T.A."/>
            <person name="Sun J."/>
            <person name="Woodcroft B.J."/>
            <person name="Lee J.H."/>
            <person name="Minh B.Q."/>
            <person name="Rinke C."/>
            <person name="Spang A."/>
        </authorList>
    </citation>
    <scope>NUCLEOTIDE SEQUENCE [LARGE SCALE GENOMIC DNA]</scope>
    <source>
        <strain evidence="1">MAG_bin17</strain>
    </source>
</reference>
<dbReference type="Proteomes" id="UP000604391">
    <property type="component" value="Unassembled WGS sequence"/>
</dbReference>
<comment type="caution">
    <text evidence="1">The sequence shown here is derived from an EMBL/GenBank/DDBJ whole genome shotgun (WGS) entry which is preliminary data.</text>
</comment>
<sequence length="197" mass="21824">EDYDAYTTGGSNKFDPWAESPVDCYDQSLSGFQRQSCVIRQCDCDLGQLYIGPGTDELEDTDCNGYENPTKTISVGTPPVTQTIAMEIGDRCWDVYQASMSSSALSYAVFTTTKTTLEGVVNDYITNYNTRYGIVSYSVPWVSGFLFTEESDYLEIVTVFNEELNPPSLKIASKGVTMNAGESMTIEIHNPMDFCVD</sequence>
<organism evidence="1 2">
    <name type="scientific">Candidatus Undinarchaeum marinum</name>
    <dbReference type="NCBI Taxonomy" id="2756141"/>
    <lineage>
        <taxon>Archaea</taxon>
        <taxon>Candidatus Undinarchaeota</taxon>
        <taxon>Candidatus Undinarchaeia</taxon>
        <taxon>Candidatus Undinarchaeales</taxon>
        <taxon>Candidatus Undinarchaeaceae</taxon>
        <taxon>Candidatus Undinarchaeum</taxon>
    </lineage>
</organism>
<feature type="non-terminal residue" evidence="1">
    <location>
        <position position="1"/>
    </location>
</feature>
<protein>
    <submittedName>
        <fullName evidence="1">Uncharacterized protein</fullName>
    </submittedName>
</protein>
<keyword evidence="2" id="KW-1185">Reference proteome</keyword>
<evidence type="ECO:0000313" key="1">
    <source>
        <dbReference type="EMBL" id="HIJ99486.1"/>
    </source>
</evidence>